<dbReference type="InParanoid" id="A0A165DCU1"/>
<dbReference type="AlphaFoldDB" id="A0A165DCU1"/>
<keyword evidence="1" id="KW-0812">Transmembrane</keyword>
<accession>A0A165DCU1</accession>
<sequence length="225" mass="24192">MPSIPGFRDLALGVSAVALSGVGAPPAVSELPVRGTAAPALRQRALNAPGGWRGALPDLPAGSSAPPPIVLTTVSLALALASLVLYLQRDSTAYHVLVNKECWMGSCVFLWGCLMYLLSDLIVTQMILWTKSFGLQCTRIPLKSGTHCPPNDAVCKPATIHSAHKQQCYMCCFSGGELAETLIYSRCLTRSCVQVRPPPHHRLALYSTMRKHTPTPHGFAHDKLP</sequence>
<name>A0A165DCU1_9BASI</name>
<reference evidence="2 3" key="1">
    <citation type="journal article" date="2016" name="Mol. Biol. Evol.">
        <title>Comparative Genomics of Early-Diverging Mushroom-Forming Fungi Provides Insights into the Origins of Lignocellulose Decay Capabilities.</title>
        <authorList>
            <person name="Nagy L.G."/>
            <person name="Riley R."/>
            <person name="Tritt A."/>
            <person name="Adam C."/>
            <person name="Daum C."/>
            <person name="Floudas D."/>
            <person name="Sun H."/>
            <person name="Yadav J.S."/>
            <person name="Pangilinan J."/>
            <person name="Larsson K.H."/>
            <person name="Matsuura K."/>
            <person name="Barry K."/>
            <person name="Labutti K."/>
            <person name="Kuo R."/>
            <person name="Ohm R.A."/>
            <person name="Bhattacharya S.S."/>
            <person name="Shirouzu T."/>
            <person name="Yoshinaga Y."/>
            <person name="Martin F.M."/>
            <person name="Grigoriev I.V."/>
            <person name="Hibbett D.S."/>
        </authorList>
    </citation>
    <scope>NUCLEOTIDE SEQUENCE [LARGE SCALE GENOMIC DNA]</scope>
    <source>
        <strain evidence="2 3">HHB12733</strain>
    </source>
</reference>
<dbReference type="EMBL" id="KV424063">
    <property type="protein sequence ID" value="KZT52527.1"/>
    <property type="molecule type" value="Genomic_DNA"/>
</dbReference>
<feature type="transmembrane region" description="Helical" evidence="1">
    <location>
        <begin position="108"/>
        <end position="129"/>
    </location>
</feature>
<evidence type="ECO:0000256" key="1">
    <source>
        <dbReference type="SAM" id="Phobius"/>
    </source>
</evidence>
<keyword evidence="3" id="KW-1185">Reference proteome</keyword>
<keyword evidence="1" id="KW-1133">Transmembrane helix</keyword>
<evidence type="ECO:0000313" key="3">
    <source>
        <dbReference type="Proteomes" id="UP000076842"/>
    </source>
</evidence>
<keyword evidence="1" id="KW-0472">Membrane</keyword>
<protein>
    <submittedName>
        <fullName evidence="2">Uncharacterized protein</fullName>
    </submittedName>
</protein>
<organism evidence="2 3">
    <name type="scientific">Calocera cornea HHB12733</name>
    <dbReference type="NCBI Taxonomy" id="1353952"/>
    <lineage>
        <taxon>Eukaryota</taxon>
        <taxon>Fungi</taxon>
        <taxon>Dikarya</taxon>
        <taxon>Basidiomycota</taxon>
        <taxon>Agaricomycotina</taxon>
        <taxon>Dacrymycetes</taxon>
        <taxon>Dacrymycetales</taxon>
        <taxon>Dacrymycetaceae</taxon>
        <taxon>Calocera</taxon>
    </lineage>
</organism>
<evidence type="ECO:0000313" key="2">
    <source>
        <dbReference type="EMBL" id="KZT52527.1"/>
    </source>
</evidence>
<dbReference type="Proteomes" id="UP000076842">
    <property type="component" value="Unassembled WGS sequence"/>
</dbReference>
<feature type="transmembrane region" description="Helical" evidence="1">
    <location>
        <begin position="69"/>
        <end position="87"/>
    </location>
</feature>
<gene>
    <name evidence="2" type="ORF">CALCODRAFT_86720</name>
</gene>
<proteinExistence type="predicted"/>